<accession>A0ACC2ZY76</accession>
<evidence type="ECO:0000313" key="1">
    <source>
        <dbReference type="EMBL" id="KAJ9652635.1"/>
    </source>
</evidence>
<organism evidence="1 2">
    <name type="scientific">Neophaeococcomyces mojaviensis</name>
    <dbReference type="NCBI Taxonomy" id="3383035"/>
    <lineage>
        <taxon>Eukaryota</taxon>
        <taxon>Fungi</taxon>
        <taxon>Dikarya</taxon>
        <taxon>Ascomycota</taxon>
        <taxon>Pezizomycotina</taxon>
        <taxon>Eurotiomycetes</taxon>
        <taxon>Chaetothyriomycetidae</taxon>
        <taxon>Chaetothyriales</taxon>
        <taxon>Chaetothyriales incertae sedis</taxon>
        <taxon>Neophaeococcomyces</taxon>
    </lineage>
</organism>
<name>A0ACC2ZY76_9EURO</name>
<evidence type="ECO:0000313" key="2">
    <source>
        <dbReference type="Proteomes" id="UP001172386"/>
    </source>
</evidence>
<dbReference type="EMBL" id="JAPDRQ010000189">
    <property type="protein sequence ID" value="KAJ9652635.1"/>
    <property type="molecule type" value="Genomic_DNA"/>
</dbReference>
<gene>
    <name evidence="1" type="ORF">H2198_008115</name>
</gene>
<dbReference type="Proteomes" id="UP001172386">
    <property type="component" value="Unassembled WGS sequence"/>
</dbReference>
<proteinExistence type="predicted"/>
<keyword evidence="2" id="KW-1185">Reference proteome</keyword>
<sequence length="257" mass="27407">MSPTISFVYMSSATVLTQNDRAVLGALFDPEASLSNGVPITPNAPTSQDKVLSEIEAAEQSAIKILNTATPSEHDAHSAIVELTQIITDHPSYASAYANRAQALRLLPTALGNPSIIKDIFTDLATAIRLATPLTPLAPISTYDARVLASAHTHRGYLLLRAASEPGFRNLLAGLELRSLHLPVTAADQLNPDTLEELASKDFSVAGRHGNKTAQTLAVKTNPYAKLCGQIVKEALQREIKEFYEGPSSASEAGMAH</sequence>
<protein>
    <submittedName>
        <fullName evidence="1">Uncharacterized protein</fullName>
    </submittedName>
</protein>
<comment type="caution">
    <text evidence="1">The sequence shown here is derived from an EMBL/GenBank/DDBJ whole genome shotgun (WGS) entry which is preliminary data.</text>
</comment>
<reference evidence="1" key="1">
    <citation type="submission" date="2022-10" db="EMBL/GenBank/DDBJ databases">
        <title>Culturing micro-colonial fungi from biological soil crusts in the Mojave desert and describing Neophaeococcomyces mojavensis, and introducing the new genera and species Taxawa tesnikishii.</title>
        <authorList>
            <person name="Kurbessoian T."/>
            <person name="Stajich J.E."/>
        </authorList>
    </citation>
    <scope>NUCLEOTIDE SEQUENCE</scope>
    <source>
        <strain evidence="1">JES_112</strain>
    </source>
</reference>